<reference evidence="2" key="1">
    <citation type="submission" date="2021-02" db="EMBL/GenBank/DDBJ databases">
        <authorList>
            <person name="Dougan E. K."/>
            <person name="Rhodes N."/>
            <person name="Thang M."/>
            <person name="Chan C."/>
        </authorList>
    </citation>
    <scope>NUCLEOTIDE SEQUENCE</scope>
</reference>
<dbReference type="AlphaFoldDB" id="A0A812PAE7"/>
<dbReference type="InterPro" id="IPR013762">
    <property type="entry name" value="Integrase-like_cat_sf"/>
</dbReference>
<dbReference type="PANTHER" id="PTHR34605:SF4">
    <property type="entry name" value="DNA ADENINE METHYLTRANSFERASE"/>
    <property type="match status" value="1"/>
</dbReference>
<proteinExistence type="predicted"/>
<comment type="caution">
    <text evidence="2">The sequence shown here is derived from an EMBL/GenBank/DDBJ whole genome shotgun (WGS) entry which is preliminary data.</text>
</comment>
<dbReference type="OrthoDB" id="423651at2759"/>
<dbReference type="PANTHER" id="PTHR34605">
    <property type="entry name" value="PHAGE_INTEGRASE DOMAIN-CONTAINING PROTEIN"/>
    <property type="match status" value="1"/>
</dbReference>
<dbReference type="InterPro" id="IPR011010">
    <property type="entry name" value="DNA_brk_join_enz"/>
</dbReference>
<dbReference type="Gene3D" id="1.10.443.10">
    <property type="entry name" value="Intergrase catalytic core"/>
    <property type="match status" value="1"/>
</dbReference>
<keyword evidence="1" id="KW-0233">DNA recombination</keyword>
<evidence type="ECO:0000313" key="2">
    <source>
        <dbReference type="EMBL" id="CAE7339972.1"/>
    </source>
</evidence>
<gene>
    <name evidence="2" type="ORF">SPIL2461_LOCUS7994</name>
</gene>
<evidence type="ECO:0000256" key="1">
    <source>
        <dbReference type="ARBA" id="ARBA00023172"/>
    </source>
</evidence>
<organism evidence="2 3">
    <name type="scientific">Symbiodinium pilosum</name>
    <name type="common">Dinoflagellate</name>
    <dbReference type="NCBI Taxonomy" id="2952"/>
    <lineage>
        <taxon>Eukaryota</taxon>
        <taxon>Sar</taxon>
        <taxon>Alveolata</taxon>
        <taxon>Dinophyceae</taxon>
        <taxon>Suessiales</taxon>
        <taxon>Symbiodiniaceae</taxon>
        <taxon>Symbiodinium</taxon>
    </lineage>
</organism>
<accession>A0A812PAE7</accession>
<evidence type="ECO:0000313" key="3">
    <source>
        <dbReference type="Proteomes" id="UP000649617"/>
    </source>
</evidence>
<protein>
    <recommendedName>
        <fullName evidence="4">Tyr recombinase domain-containing protein</fullName>
    </recommendedName>
</protein>
<dbReference type="InterPro" id="IPR052925">
    <property type="entry name" value="Phage_Integrase-like_Recomb"/>
</dbReference>
<sequence>MGSQPPLGGVFPSPRLPAFAGPESLALPRLPRLPASGHKAGDWTNAIAAGILLLALLWVFALTLQGWGEAGTSSFDPSVSVTVPFLAGAKKAETLSLLLARLAETTQKTGGGGNSVSPSRKVERYCQAEESLFVQFVIHCGINELKAPGYGTKERRRPAALQWAAVSLAFFYLLRASEYLDAGYVGLERGLRGRDLRPLRLAEMRQADELTLFIRGSKTDVYNRGEYRNHYRTGLSLTAAIELFEAFPTRFPGGPEADDLLFRDKEGKPLPRALITVLIQKAAEALGEPEGSLGTHSLRFGGASALWAAFGNAALVKRFGRWTSESYQTYIWDARATSRD</sequence>
<dbReference type="EMBL" id="CAJNIZ010012901">
    <property type="protein sequence ID" value="CAE7339972.1"/>
    <property type="molecule type" value="Genomic_DNA"/>
</dbReference>
<name>A0A812PAE7_SYMPI</name>
<dbReference type="SUPFAM" id="SSF56349">
    <property type="entry name" value="DNA breaking-rejoining enzymes"/>
    <property type="match status" value="1"/>
</dbReference>
<dbReference type="GO" id="GO:0006310">
    <property type="term" value="P:DNA recombination"/>
    <property type="evidence" value="ECO:0007669"/>
    <property type="project" value="UniProtKB-KW"/>
</dbReference>
<dbReference type="GO" id="GO:0003677">
    <property type="term" value="F:DNA binding"/>
    <property type="evidence" value="ECO:0007669"/>
    <property type="project" value="InterPro"/>
</dbReference>
<feature type="non-terminal residue" evidence="2">
    <location>
        <position position="340"/>
    </location>
</feature>
<dbReference type="Proteomes" id="UP000649617">
    <property type="component" value="Unassembled WGS sequence"/>
</dbReference>
<keyword evidence="3" id="KW-1185">Reference proteome</keyword>
<evidence type="ECO:0008006" key="4">
    <source>
        <dbReference type="Google" id="ProtNLM"/>
    </source>
</evidence>
<dbReference type="GO" id="GO:0015074">
    <property type="term" value="P:DNA integration"/>
    <property type="evidence" value="ECO:0007669"/>
    <property type="project" value="InterPro"/>
</dbReference>